<sequence>MATASTTTTAQAAFATIDLSGYDAEQSRLMDERCIVVDEQDRPIGALDKKTCHLMENIRKGLLHRAFSAFVFRPSDGKLLLQQRASEKITFPDMWTNTCCSHPLDDFEEEKVEKDQLGVRIAASRKLEHELGIPREQTPVDKFQYLTRIHYLAPSDGMWGEHEGNSFTPWFKLIARDFLFGWWDELLARKQNGVVNAKSLDGVADGSKVIKMN</sequence>
<evidence type="ECO:0000313" key="1">
    <source>
        <dbReference type="EMBL" id="KAI9512603.1"/>
    </source>
</evidence>
<reference evidence="1" key="1">
    <citation type="submission" date="2021-03" db="EMBL/GenBank/DDBJ databases">
        <title>Evolutionary priming and transition to the ectomycorrhizal habit in an iconic lineage of mushroom-forming fungi: is preadaptation a requirement?</title>
        <authorList>
            <consortium name="DOE Joint Genome Institute"/>
            <person name="Looney B.P."/>
            <person name="Miyauchi S."/>
            <person name="Morin E."/>
            <person name="Drula E."/>
            <person name="Courty P.E."/>
            <person name="Chicoki N."/>
            <person name="Fauchery L."/>
            <person name="Kohler A."/>
            <person name="Kuo A."/>
            <person name="LaButti K."/>
            <person name="Pangilinan J."/>
            <person name="Lipzen A."/>
            <person name="Riley R."/>
            <person name="Andreopoulos W."/>
            <person name="He G."/>
            <person name="Johnson J."/>
            <person name="Barry K.W."/>
            <person name="Grigoriev I.V."/>
            <person name="Nagy L."/>
            <person name="Hibbett D."/>
            <person name="Henrissat B."/>
            <person name="Matheny P.B."/>
            <person name="Labbe J."/>
            <person name="Martin A.F."/>
        </authorList>
    </citation>
    <scope>NUCLEOTIDE SEQUENCE</scope>
    <source>
        <strain evidence="1">BPL698</strain>
    </source>
</reference>
<keyword evidence="1" id="KW-0413">Isomerase</keyword>
<comment type="caution">
    <text evidence="1">The sequence shown here is derived from an EMBL/GenBank/DDBJ whole genome shotgun (WGS) entry which is preliminary data.</text>
</comment>
<proteinExistence type="predicted"/>
<gene>
    <name evidence="1" type="ORF">F5148DRAFT_1273690</name>
</gene>
<evidence type="ECO:0000313" key="2">
    <source>
        <dbReference type="Proteomes" id="UP001207468"/>
    </source>
</evidence>
<dbReference type="EMBL" id="JAGFNK010000008">
    <property type="protein sequence ID" value="KAI9512603.1"/>
    <property type="molecule type" value="Genomic_DNA"/>
</dbReference>
<name>A0ACC0UM28_9AGAM</name>
<accession>A0ACC0UM28</accession>
<protein>
    <submittedName>
        <fullName evidence="1">Isopentenyldiphosphate isomerase</fullName>
    </submittedName>
</protein>
<keyword evidence="2" id="KW-1185">Reference proteome</keyword>
<dbReference type="Proteomes" id="UP001207468">
    <property type="component" value="Unassembled WGS sequence"/>
</dbReference>
<organism evidence="1 2">
    <name type="scientific">Russula earlei</name>
    <dbReference type="NCBI Taxonomy" id="71964"/>
    <lineage>
        <taxon>Eukaryota</taxon>
        <taxon>Fungi</taxon>
        <taxon>Dikarya</taxon>
        <taxon>Basidiomycota</taxon>
        <taxon>Agaricomycotina</taxon>
        <taxon>Agaricomycetes</taxon>
        <taxon>Russulales</taxon>
        <taxon>Russulaceae</taxon>
        <taxon>Russula</taxon>
    </lineage>
</organism>